<evidence type="ECO:0000256" key="7">
    <source>
        <dbReference type="ARBA" id="ARBA00047899"/>
    </source>
</evidence>
<dbReference type="Gene3D" id="1.10.510.10">
    <property type="entry name" value="Transferase(Phosphotransferase) domain 1"/>
    <property type="match status" value="1"/>
</dbReference>
<dbReference type="AlphaFoldDB" id="A0A5H2XQB0"/>
<reference evidence="10" key="1">
    <citation type="journal article" date="2019" name="Science">
        <title>Mutation of a bHLH transcription factor allowed almond domestication.</title>
        <authorList>
            <person name="Sanchez-Perez R."/>
            <person name="Pavan S."/>
            <person name="Mazzeo R."/>
            <person name="Moldovan C."/>
            <person name="Aiese Cigliano R."/>
            <person name="Del Cueto J."/>
            <person name="Ricciardi F."/>
            <person name="Lotti C."/>
            <person name="Ricciardi L."/>
            <person name="Dicenta F."/>
            <person name="Lopez-Marques R.L."/>
            <person name="Lindberg Moller B."/>
        </authorList>
    </citation>
    <scope>NUCLEOTIDE SEQUENCE</scope>
</reference>
<dbReference type="EC" id="2.7.11.1" evidence="1"/>
<dbReference type="InterPro" id="IPR000719">
    <property type="entry name" value="Prot_kinase_dom"/>
</dbReference>
<evidence type="ECO:0000256" key="2">
    <source>
        <dbReference type="ARBA" id="ARBA00022527"/>
    </source>
</evidence>
<evidence type="ECO:0000256" key="3">
    <source>
        <dbReference type="ARBA" id="ARBA00022679"/>
    </source>
</evidence>
<name>A0A5H2XQB0_PRUDU</name>
<dbReference type="InterPro" id="IPR001245">
    <property type="entry name" value="Ser-Thr/Tyr_kinase_cat_dom"/>
</dbReference>
<keyword evidence="2" id="KW-0723">Serine/threonine-protein kinase</keyword>
<organism evidence="10">
    <name type="scientific">Prunus dulcis</name>
    <name type="common">Almond</name>
    <name type="synonym">Amygdalus dulcis</name>
    <dbReference type="NCBI Taxonomy" id="3755"/>
    <lineage>
        <taxon>Eukaryota</taxon>
        <taxon>Viridiplantae</taxon>
        <taxon>Streptophyta</taxon>
        <taxon>Embryophyta</taxon>
        <taxon>Tracheophyta</taxon>
        <taxon>Spermatophyta</taxon>
        <taxon>Magnoliopsida</taxon>
        <taxon>eudicotyledons</taxon>
        <taxon>Gunneridae</taxon>
        <taxon>Pentapetalae</taxon>
        <taxon>rosids</taxon>
        <taxon>fabids</taxon>
        <taxon>Rosales</taxon>
        <taxon>Rosaceae</taxon>
        <taxon>Amygdaloideae</taxon>
        <taxon>Amygdaleae</taxon>
        <taxon>Prunus</taxon>
    </lineage>
</organism>
<dbReference type="EMBL" id="AP021773">
    <property type="protein sequence ID" value="BBN70117.1"/>
    <property type="molecule type" value="Genomic_DNA"/>
</dbReference>
<dbReference type="GO" id="GO:0004674">
    <property type="term" value="F:protein serine/threonine kinase activity"/>
    <property type="evidence" value="ECO:0007669"/>
    <property type="project" value="UniProtKB-KW"/>
</dbReference>
<dbReference type="GO" id="GO:0005886">
    <property type="term" value="C:plasma membrane"/>
    <property type="evidence" value="ECO:0007669"/>
    <property type="project" value="TreeGrafter"/>
</dbReference>
<feature type="domain" description="Protein kinase" evidence="9">
    <location>
        <begin position="1"/>
        <end position="144"/>
    </location>
</feature>
<keyword evidence="6" id="KW-0067">ATP-binding</keyword>
<sequence length="189" mass="21502">MHRITQGLLYLQENSNFTITHQYLKGSNILLDHEINAKISDFGMAKLFRKDGLVANTNRIKKGIYSKKYDVYSFGVLLLQQMIGGRRSALTFKLFQAYLSWKKDKGREFIDQSLDDSSSSCKLSRCLQENPEARPTMLEVYSMLKTDIEPIPTPRKMAFSGHGSMENISTLQQGSCSVNDAHISELQPR</sequence>
<dbReference type="PROSITE" id="PS50011">
    <property type="entry name" value="PROTEIN_KINASE_DOM"/>
    <property type="match status" value="1"/>
</dbReference>
<evidence type="ECO:0000313" key="10">
    <source>
        <dbReference type="EMBL" id="BBN70117.1"/>
    </source>
</evidence>
<dbReference type="InterPro" id="IPR011009">
    <property type="entry name" value="Kinase-like_dom_sf"/>
</dbReference>
<evidence type="ECO:0000256" key="6">
    <source>
        <dbReference type="ARBA" id="ARBA00022840"/>
    </source>
</evidence>
<protein>
    <recommendedName>
        <fullName evidence="1">non-specific serine/threonine protein kinase</fullName>
        <ecNumber evidence="1">2.7.11.1</ecNumber>
    </recommendedName>
</protein>
<evidence type="ECO:0000256" key="8">
    <source>
        <dbReference type="ARBA" id="ARBA00048679"/>
    </source>
</evidence>
<evidence type="ECO:0000256" key="4">
    <source>
        <dbReference type="ARBA" id="ARBA00022741"/>
    </source>
</evidence>
<dbReference type="PANTHER" id="PTHR27002">
    <property type="entry name" value="RECEPTOR-LIKE SERINE/THREONINE-PROTEIN KINASE SD1-8"/>
    <property type="match status" value="1"/>
</dbReference>
<accession>A0A5H2XQB0</accession>
<keyword evidence="4" id="KW-0547">Nucleotide-binding</keyword>
<keyword evidence="3" id="KW-0808">Transferase</keyword>
<dbReference type="GO" id="GO:0005524">
    <property type="term" value="F:ATP binding"/>
    <property type="evidence" value="ECO:0007669"/>
    <property type="project" value="UniProtKB-KW"/>
</dbReference>
<proteinExistence type="predicted"/>
<gene>
    <name evidence="10" type="ORF">Prudu_1436S001100</name>
</gene>
<evidence type="ECO:0000256" key="1">
    <source>
        <dbReference type="ARBA" id="ARBA00012513"/>
    </source>
</evidence>
<dbReference type="SUPFAM" id="SSF56112">
    <property type="entry name" value="Protein kinase-like (PK-like)"/>
    <property type="match status" value="1"/>
</dbReference>
<keyword evidence="5 10" id="KW-0418">Kinase</keyword>
<evidence type="ECO:0000256" key="5">
    <source>
        <dbReference type="ARBA" id="ARBA00022777"/>
    </source>
</evidence>
<comment type="catalytic activity">
    <reaction evidence="7">
        <text>L-threonyl-[protein] + ATP = O-phospho-L-threonyl-[protein] + ADP + H(+)</text>
        <dbReference type="Rhea" id="RHEA:46608"/>
        <dbReference type="Rhea" id="RHEA-COMP:11060"/>
        <dbReference type="Rhea" id="RHEA-COMP:11605"/>
        <dbReference type="ChEBI" id="CHEBI:15378"/>
        <dbReference type="ChEBI" id="CHEBI:30013"/>
        <dbReference type="ChEBI" id="CHEBI:30616"/>
        <dbReference type="ChEBI" id="CHEBI:61977"/>
        <dbReference type="ChEBI" id="CHEBI:456216"/>
        <dbReference type="EC" id="2.7.11.1"/>
    </reaction>
</comment>
<dbReference type="PANTHER" id="PTHR27002:SF559">
    <property type="entry name" value="CYSTEINE-RICH RLK (RECEPTOR-LIKE KINASE) PROTEIN"/>
    <property type="match status" value="1"/>
</dbReference>
<dbReference type="Pfam" id="PF07714">
    <property type="entry name" value="PK_Tyr_Ser-Thr"/>
    <property type="match status" value="1"/>
</dbReference>
<comment type="catalytic activity">
    <reaction evidence="8">
        <text>L-seryl-[protein] + ATP = O-phospho-L-seryl-[protein] + ADP + H(+)</text>
        <dbReference type="Rhea" id="RHEA:17989"/>
        <dbReference type="Rhea" id="RHEA-COMP:9863"/>
        <dbReference type="Rhea" id="RHEA-COMP:11604"/>
        <dbReference type="ChEBI" id="CHEBI:15378"/>
        <dbReference type="ChEBI" id="CHEBI:29999"/>
        <dbReference type="ChEBI" id="CHEBI:30616"/>
        <dbReference type="ChEBI" id="CHEBI:83421"/>
        <dbReference type="ChEBI" id="CHEBI:456216"/>
        <dbReference type="EC" id="2.7.11.1"/>
    </reaction>
</comment>
<dbReference type="FunFam" id="1.10.510.10:FF:001023">
    <property type="entry name" value="Os07g0541700 protein"/>
    <property type="match status" value="1"/>
</dbReference>
<evidence type="ECO:0000259" key="9">
    <source>
        <dbReference type="PROSITE" id="PS50011"/>
    </source>
</evidence>